<evidence type="ECO:0000313" key="1">
    <source>
        <dbReference type="EMBL" id="GIY23470.1"/>
    </source>
</evidence>
<organism evidence="1 2">
    <name type="scientific">Caerostris darwini</name>
    <dbReference type="NCBI Taxonomy" id="1538125"/>
    <lineage>
        <taxon>Eukaryota</taxon>
        <taxon>Metazoa</taxon>
        <taxon>Ecdysozoa</taxon>
        <taxon>Arthropoda</taxon>
        <taxon>Chelicerata</taxon>
        <taxon>Arachnida</taxon>
        <taxon>Araneae</taxon>
        <taxon>Araneomorphae</taxon>
        <taxon>Entelegynae</taxon>
        <taxon>Araneoidea</taxon>
        <taxon>Araneidae</taxon>
        <taxon>Caerostris</taxon>
    </lineage>
</organism>
<protein>
    <submittedName>
        <fullName evidence="1">Uncharacterized protein</fullName>
    </submittedName>
</protein>
<dbReference type="EMBL" id="BPLQ01006551">
    <property type="protein sequence ID" value="GIY23470.1"/>
    <property type="molecule type" value="Genomic_DNA"/>
</dbReference>
<sequence>MNLDKDAGFGTEDLDEEVLFAWECFWHIMCEFGSVMELKKIINLADDRTTLHVLQELRRIAPDKNITDEQALDDEYWKNEAESIACFLTDEEMEGIRAIDLEPYVEKVCDEDYEDKQECTIKVCGRTRSKYKRQIITGKCREVYKKHIFHQKLEKHTRLINSQMGIPKNFLS</sequence>
<dbReference type="AlphaFoldDB" id="A0AAV4RPT2"/>
<dbReference type="Proteomes" id="UP001054837">
    <property type="component" value="Unassembled WGS sequence"/>
</dbReference>
<proteinExistence type="predicted"/>
<keyword evidence="2" id="KW-1185">Reference proteome</keyword>
<accession>A0AAV4RPT2</accession>
<gene>
    <name evidence="1" type="ORF">CDAR_456181</name>
</gene>
<name>A0AAV4RPT2_9ARAC</name>
<evidence type="ECO:0000313" key="2">
    <source>
        <dbReference type="Proteomes" id="UP001054837"/>
    </source>
</evidence>
<comment type="caution">
    <text evidence="1">The sequence shown here is derived from an EMBL/GenBank/DDBJ whole genome shotgun (WGS) entry which is preliminary data.</text>
</comment>
<reference evidence="1 2" key="1">
    <citation type="submission" date="2021-06" db="EMBL/GenBank/DDBJ databases">
        <title>Caerostris darwini draft genome.</title>
        <authorList>
            <person name="Kono N."/>
            <person name="Arakawa K."/>
        </authorList>
    </citation>
    <scope>NUCLEOTIDE SEQUENCE [LARGE SCALE GENOMIC DNA]</scope>
</reference>